<gene>
    <name evidence="1" type="ORF">PROVALCAL_00745</name>
</gene>
<dbReference type="EMBL" id="ABXW01000014">
    <property type="protein sequence ID" value="EEB47036.1"/>
    <property type="molecule type" value="Genomic_DNA"/>
</dbReference>
<dbReference type="InterPro" id="IPR058701">
    <property type="entry name" value="PhiTE_072-like"/>
</dbReference>
<organism evidence="1 2">
    <name type="scientific">Providencia alcalifaciens DSM 30120</name>
    <dbReference type="NCBI Taxonomy" id="520999"/>
    <lineage>
        <taxon>Bacteria</taxon>
        <taxon>Pseudomonadati</taxon>
        <taxon>Pseudomonadota</taxon>
        <taxon>Gammaproteobacteria</taxon>
        <taxon>Enterobacterales</taxon>
        <taxon>Morganellaceae</taxon>
        <taxon>Providencia</taxon>
    </lineage>
</organism>
<proteinExistence type="predicted"/>
<dbReference type="GeneID" id="57294424"/>
<protein>
    <submittedName>
        <fullName evidence="1">Uncharacterized protein</fullName>
    </submittedName>
</protein>
<reference evidence="1 2" key="2">
    <citation type="submission" date="2008-10" db="EMBL/GenBank/DDBJ databases">
        <authorList>
            <person name="Fulton L."/>
            <person name="Clifton S."/>
            <person name="Fulton B."/>
            <person name="Xu J."/>
            <person name="Minx P."/>
            <person name="Pepin K.H."/>
            <person name="Johnson M."/>
            <person name="Bhonagiri V."/>
            <person name="Nash W.E."/>
            <person name="Mardis E.R."/>
            <person name="Wilson R.K."/>
        </authorList>
    </citation>
    <scope>NUCLEOTIDE SEQUENCE [LARGE SCALE GENOMIC DNA]</scope>
    <source>
        <strain evidence="1 2">DSM 30120</strain>
    </source>
</reference>
<dbReference type="Proteomes" id="UP000003729">
    <property type="component" value="Unassembled WGS sequence"/>
</dbReference>
<accession>B6XBN4</accession>
<name>B6XBN4_9GAMM</name>
<sequence length="181" mass="21445">MKVEQSQVTKLVITNVNNHDPIHVYLEDYGDNRRGRVTISEFSKSWSCYWGGMGMSLTEFLLWITNQYWIGYLDSSLDKEIDADNEENIAFVKKEIMKCRKKRILTESDARTMFDDLEWIEDIKDDVINCTFSNKYNGLFGNDPWSAPWPKQENSDYWRMESRLNAVREALKQMKVEHDNH</sequence>
<dbReference type="eggNOG" id="ENOG5032W93">
    <property type="taxonomic scope" value="Bacteria"/>
</dbReference>
<dbReference type="AlphaFoldDB" id="B6XBN4"/>
<dbReference type="RefSeq" id="WP_006657716.1">
    <property type="nucleotide sequence ID" value="NZ_ABXW01000014.1"/>
</dbReference>
<evidence type="ECO:0000313" key="1">
    <source>
        <dbReference type="EMBL" id="EEB47036.1"/>
    </source>
</evidence>
<reference evidence="1 2" key="1">
    <citation type="submission" date="2008-10" db="EMBL/GenBank/DDBJ databases">
        <title>Draft genome sequence of Providencia alcalifaciens (DSM 30120).</title>
        <authorList>
            <person name="Sudarsanam P."/>
            <person name="Ley R."/>
            <person name="Guruge J."/>
            <person name="Turnbaugh P.J."/>
            <person name="Mahowald M."/>
            <person name="Liep D."/>
            <person name="Gordon J."/>
        </authorList>
    </citation>
    <scope>NUCLEOTIDE SEQUENCE [LARGE SCALE GENOMIC DNA]</scope>
    <source>
        <strain evidence="1 2">DSM 30120</strain>
    </source>
</reference>
<evidence type="ECO:0000313" key="2">
    <source>
        <dbReference type="Proteomes" id="UP000003729"/>
    </source>
</evidence>
<dbReference type="Pfam" id="PF26211">
    <property type="entry name" value="Phage_phiTE_072"/>
    <property type="match status" value="1"/>
</dbReference>
<comment type="caution">
    <text evidence="1">The sequence shown here is derived from an EMBL/GenBank/DDBJ whole genome shotgun (WGS) entry which is preliminary data.</text>
</comment>